<organism evidence="1 2">
    <name type="scientific">Herbiconiux daphne</name>
    <dbReference type="NCBI Taxonomy" id="2970914"/>
    <lineage>
        <taxon>Bacteria</taxon>
        <taxon>Bacillati</taxon>
        <taxon>Actinomycetota</taxon>
        <taxon>Actinomycetes</taxon>
        <taxon>Micrococcales</taxon>
        <taxon>Microbacteriaceae</taxon>
        <taxon>Herbiconiux</taxon>
    </lineage>
</organism>
<sequence>MSEQGRYQIRFDWMPAGARAVDATGDVDVFVWVDAVELQTAPDAALAPSSSLPSPADELPLGAAIVRGSIDSAAAVAQWVLMLQQHLARRVMVAIIAAGDTRPDGSFRVTVEDLLAAGAIVDRLCALGLDATSPEAAVAEAAYRGLRPALAHLVSASVSGDGGGASFPSRVVDDWGPEDVVVLRHHPLA</sequence>
<evidence type="ECO:0000313" key="1">
    <source>
        <dbReference type="EMBL" id="MCS5734450.1"/>
    </source>
</evidence>
<protein>
    <submittedName>
        <fullName evidence="1">2-phosphosulfolactate phosphatase</fullName>
    </submittedName>
</protein>
<keyword evidence="2" id="KW-1185">Reference proteome</keyword>
<reference evidence="1" key="1">
    <citation type="submission" date="2022-08" db="EMBL/GenBank/DDBJ databases">
        <authorList>
            <person name="Deng Y."/>
            <person name="Han X.-F."/>
            <person name="Zhang Y.-Q."/>
        </authorList>
    </citation>
    <scope>NUCLEOTIDE SEQUENCE</scope>
    <source>
        <strain evidence="1">CPCC 203386</strain>
    </source>
</reference>
<dbReference type="Gene3D" id="3.90.1560.10">
    <property type="entry name" value="ComB-like"/>
    <property type="match status" value="1"/>
</dbReference>
<dbReference type="Proteomes" id="UP001165586">
    <property type="component" value="Unassembled WGS sequence"/>
</dbReference>
<proteinExistence type="predicted"/>
<accession>A0ABT2H3F7</accession>
<dbReference type="EMBL" id="JANLCJ010000004">
    <property type="protein sequence ID" value="MCS5734450.1"/>
    <property type="molecule type" value="Genomic_DNA"/>
</dbReference>
<name>A0ABT2H3F7_9MICO</name>
<dbReference type="RefSeq" id="WP_259539316.1">
    <property type="nucleotide sequence ID" value="NZ_JANLCJ010000004.1"/>
</dbReference>
<comment type="caution">
    <text evidence="1">The sequence shown here is derived from an EMBL/GenBank/DDBJ whole genome shotgun (WGS) entry which is preliminary data.</text>
</comment>
<dbReference type="SUPFAM" id="SSF142823">
    <property type="entry name" value="ComB-like"/>
    <property type="match status" value="1"/>
</dbReference>
<dbReference type="InterPro" id="IPR036702">
    <property type="entry name" value="ComB-like_sf"/>
</dbReference>
<evidence type="ECO:0000313" key="2">
    <source>
        <dbReference type="Proteomes" id="UP001165586"/>
    </source>
</evidence>
<gene>
    <name evidence="1" type="ORF">N1032_11945</name>
</gene>